<name>A0A7R9FDH2_9NEOP</name>
<protein>
    <recommendedName>
        <fullName evidence="4">Transmembrane and TPR repeat-containing protein CG4050</fullName>
    </recommendedName>
</protein>
<dbReference type="GO" id="GO:0005783">
    <property type="term" value="C:endoplasmic reticulum"/>
    <property type="evidence" value="ECO:0007669"/>
    <property type="project" value="TreeGrafter"/>
</dbReference>
<evidence type="ECO:0008006" key="4">
    <source>
        <dbReference type="Google" id="ProtNLM"/>
    </source>
</evidence>
<evidence type="ECO:0000313" key="3">
    <source>
        <dbReference type="EMBL" id="CAD7451552.1"/>
    </source>
</evidence>
<dbReference type="PROSITE" id="PS50293">
    <property type="entry name" value="TPR_REGION"/>
    <property type="match status" value="1"/>
</dbReference>
<keyword evidence="1" id="KW-0802">TPR repeat</keyword>
<keyword evidence="2" id="KW-1133">Transmembrane helix</keyword>
<dbReference type="PROSITE" id="PS50005">
    <property type="entry name" value="TPR"/>
    <property type="match status" value="1"/>
</dbReference>
<dbReference type="PANTHER" id="PTHR44395">
    <property type="match status" value="1"/>
</dbReference>
<dbReference type="AlphaFoldDB" id="A0A7R9FDH2"/>
<accession>A0A7R9FDH2</accession>
<evidence type="ECO:0000256" key="2">
    <source>
        <dbReference type="SAM" id="Phobius"/>
    </source>
</evidence>
<sequence length="126" mass="14421">MFQSLAFLILPFLPASNLFFPVGFVVAERILYIPSMGLCMLVAYGWTQLAHKRCKKMAWLLLGVLLLVHGCKTYSRNLDWENEYTIFMAGLKVNQRNAKLFNNVGHALEGQGRFDEALDYFQKAVQ</sequence>
<dbReference type="GO" id="GO:0000030">
    <property type="term" value="F:mannosyltransferase activity"/>
    <property type="evidence" value="ECO:0007669"/>
    <property type="project" value="TreeGrafter"/>
</dbReference>
<gene>
    <name evidence="3" type="ORF">TBIB3V08_LOCUS13820</name>
</gene>
<keyword evidence="2" id="KW-0472">Membrane</keyword>
<dbReference type="Pfam" id="PF00515">
    <property type="entry name" value="TPR_1"/>
    <property type="match status" value="1"/>
</dbReference>
<dbReference type="GO" id="GO:0035269">
    <property type="term" value="P:protein O-linked glycosylation via mannose"/>
    <property type="evidence" value="ECO:0007669"/>
    <property type="project" value="TreeGrafter"/>
</dbReference>
<feature type="transmembrane region" description="Helical" evidence="2">
    <location>
        <begin position="31"/>
        <end position="50"/>
    </location>
</feature>
<dbReference type="EMBL" id="OD596771">
    <property type="protein sequence ID" value="CAD7451552.1"/>
    <property type="molecule type" value="Genomic_DNA"/>
</dbReference>
<dbReference type="SUPFAM" id="SSF48452">
    <property type="entry name" value="TPR-like"/>
    <property type="match status" value="1"/>
</dbReference>
<dbReference type="Gene3D" id="1.25.40.10">
    <property type="entry name" value="Tetratricopeptide repeat domain"/>
    <property type="match status" value="1"/>
</dbReference>
<evidence type="ECO:0000256" key="1">
    <source>
        <dbReference type="PROSITE-ProRule" id="PRU00339"/>
    </source>
</evidence>
<dbReference type="InterPro" id="IPR011990">
    <property type="entry name" value="TPR-like_helical_dom_sf"/>
</dbReference>
<dbReference type="InterPro" id="IPR019734">
    <property type="entry name" value="TPR_rpt"/>
</dbReference>
<reference evidence="3" key="1">
    <citation type="submission" date="2020-11" db="EMBL/GenBank/DDBJ databases">
        <authorList>
            <person name="Tran Van P."/>
        </authorList>
    </citation>
    <scope>NUCLEOTIDE SEQUENCE</scope>
</reference>
<organism evidence="3">
    <name type="scientific">Timema bartmani</name>
    <dbReference type="NCBI Taxonomy" id="61472"/>
    <lineage>
        <taxon>Eukaryota</taxon>
        <taxon>Metazoa</taxon>
        <taxon>Ecdysozoa</taxon>
        <taxon>Arthropoda</taxon>
        <taxon>Hexapoda</taxon>
        <taxon>Insecta</taxon>
        <taxon>Pterygota</taxon>
        <taxon>Neoptera</taxon>
        <taxon>Polyneoptera</taxon>
        <taxon>Phasmatodea</taxon>
        <taxon>Timematodea</taxon>
        <taxon>Timematoidea</taxon>
        <taxon>Timematidae</taxon>
        <taxon>Timema</taxon>
    </lineage>
</organism>
<feature type="repeat" description="TPR" evidence="1">
    <location>
        <begin position="98"/>
        <end position="126"/>
    </location>
</feature>
<dbReference type="PANTHER" id="PTHR44395:SF1">
    <property type="entry name" value="PROTEIN O-MANNOSYL-TRANSFERASE TMTC3"/>
    <property type="match status" value="1"/>
</dbReference>
<proteinExistence type="predicted"/>
<keyword evidence="2" id="KW-0812">Transmembrane</keyword>